<organism evidence="43 44">
    <name type="scientific">Brachionus calyciflorus</name>
    <dbReference type="NCBI Taxonomy" id="104777"/>
    <lineage>
        <taxon>Eukaryota</taxon>
        <taxon>Metazoa</taxon>
        <taxon>Spiralia</taxon>
        <taxon>Gnathifera</taxon>
        <taxon>Rotifera</taxon>
        <taxon>Eurotatoria</taxon>
        <taxon>Monogononta</taxon>
        <taxon>Pseudotrocha</taxon>
        <taxon>Ploima</taxon>
        <taxon>Brachionidae</taxon>
        <taxon>Brachionus</taxon>
    </lineage>
</organism>
<dbReference type="GO" id="GO:0004806">
    <property type="term" value="F:triacylglycerol lipase activity"/>
    <property type="evidence" value="ECO:0007669"/>
    <property type="project" value="TreeGrafter"/>
</dbReference>
<keyword evidence="19" id="KW-0443">Lipid metabolism</keyword>
<dbReference type="EC" id="3.1.1.79" evidence="10"/>
<accession>A0A813M8A6</accession>
<evidence type="ECO:0000256" key="3">
    <source>
        <dbReference type="ARBA" id="ARBA00004236"/>
    </source>
</evidence>
<comment type="catalytic activity">
    <reaction evidence="31">
        <text>a diacylglycerol + H2O = a monoacylglycerol + a fatty acid + H(+)</text>
        <dbReference type="Rhea" id="RHEA:32731"/>
        <dbReference type="ChEBI" id="CHEBI:15377"/>
        <dbReference type="ChEBI" id="CHEBI:15378"/>
        <dbReference type="ChEBI" id="CHEBI:17408"/>
        <dbReference type="ChEBI" id="CHEBI:18035"/>
        <dbReference type="ChEBI" id="CHEBI:28868"/>
        <dbReference type="EC" id="3.1.1.79"/>
    </reaction>
</comment>
<comment type="subunit">
    <text evidence="26">Monomer and homodimer. Interacts with CAVIN1 in the adipocyte cytoplasm. Interacts with PLIN5.</text>
</comment>
<evidence type="ECO:0000313" key="44">
    <source>
        <dbReference type="Proteomes" id="UP000663879"/>
    </source>
</evidence>
<dbReference type="InterPro" id="IPR013094">
    <property type="entry name" value="AB_hydrolase_3"/>
</dbReference>
<evidence type="ECO:0000256" key="4">
    <source>
        <dbReference type="ARBA" id="ARBA00004345"/>
    </source>
</evidence>
<comment type="catalytic activity">
    <reaction evidence="37">
        <text>a monoacylglycerol + H2O = glycerol + a fatty acid + H(+)</text>
        <dbReference type="Rhea" id="RHEA:15245"/>
        <dbReference type="ChEBI" id="CHEBI:15377"/>
        <dbReference type="ChEBI" id="CHEBI:15378"/>
        <dbReference type="ChEBI" id="CHEBI:17408"/>
        <dbReference type="ChEBI" id="CHEBI:17754"/>
        <dbReference type="ChEBI" id="CHEBI:28868"/>
        <dbReference type="EC" id="3.1.1.79"/>
    </reaction>
</comment>
<keyword evidence="15" id="KW-0153">Cholesterol metabolism</keyword>
<gene>
    <name evidence="43" type="ORF">OXX778_LOCUS874</name>
</gene>
<evidence type="ECO:0000256" key="28">
    <source>
        <dbReference type="ARBA" id="ARBA00047458"/>
    </source>
</evidence>
<name>A0A813M8A6_9BILA</name>
<dbReference type="EC" id="3.1.1.23" evidence="11"/>
<comment type="catalytic activity">
    <reaction evidence="29">
        <text>2-(5Z,8Z,11Z,14Z-eicosatetraenoyl)-glycerol + H2O = glycerol + (5Z,8Z,11Z,14Z)-eicosatetraenoate + H(+)</text>
        <dbReference type="Rhea" id="RHEA:26132"/>
        <dbReference type="ChEBI" id="CHEBI:15377"/>
        <dbReference type="ChEBI" id="CHEBI:15378"/>
        <dbReference type="ChEBI" id="CHEBI:17754"/>
        <dbReference type="ChEBI" id="CHEBI:32395"/>
        <dbReference type="ChEBI" id="CHEBI:52392"/>
    </reaction>
    <physiologicalReaction direction="left-to-right" evidence="29">
        <dbReference type="Rhea" id="RHEA:26133"/>
    </physiologicalReaction>
</comment>
<comment type="pathway">
    <text evidence="8">Lipid metabolism.</text>
</comment>
<evidence type="ECO:0000256" key="34">
    <source>
        <dbReference type="ARBA" id="ARBA00048674"/>
    </source>
</evidence>
<keyword evidence="44" id="KW-1185">Reference proteome</keyword>
<evidence type="ECO:0000256" key="17">
    <source>
        <dbReference type="ARBA" id="ARBA00022801"/>
    </source>
</evidence>
<dbReference type="Gene3D" id="3.40.50.1820">
    <property type="entry name" value="alpha/beta hydrolase"/>
    <property type="match status" value="3"/>
</dbReference>
<feature type="domain" description="Hormone-sensitive lipase N-terminal" evidence="41">
    <location>
        <begin position="184"/>
        <end position="403"/>
    </location>
</feature>
<dbReference type="Pfam" id="PF07859">
    <property type="entry name" value="Abhydrolase_3"/>
    <property type="match status" value="1"/>
</dbReference>
<evidence type="ECO:0000256" key="12">
    <source>
        <dbReference type="ARBA" id="ARBA00015845"/>
    </source>
</evidence>
<evidence type="ECO:0000256" key="39">
    <source>
        <dbReference type="ARBA" id="ARBA00049461"/>
    </source>
</evidence>
<evidence type="ECO:0000256" key="18">
    <source>
        <dbReference type="ARBA" id="ARBA00022963"/>
    </source>
</evidence>
<comment type="catalytic activity">
    <reaction evidence="28">
        <text>1,2-di-(9Z-octadecenoyl)-glycerol + H2O = 2-(9Z-octadecenoyl)-glycerol + (9Z)-octadecenoate + H(+)</text>
        <dbReference type="Rhea" id="RHEA:38659"/>
        <dbReference type="ChEBI" id="CHEBI:15377"/>
        <dbReference type="ChEBI" id="CHEBI:15378"/>
        <dbReference type="ChEBI" id="CHEBI:30823"/>
        <dbReference type="ChEBI" id="CHEBI:52323"/>
        <dbReference type="ChEBI" id="CHEBI:73990"/>
    </reaction>
    <physiologicalReaction direction="left-to-right" evidence="28">
        <dbReference type="Rhea" id="RHEA:38660"/>
    </physiologicalReaction>
</comment>
<comment type="caution">
    <text evidence="43">The sequence shown here is derived from an EMBL/GenBank/DDBJ whole genome shotgun (WGS) entry which is preliminary data.</text>
</comment>
<keyword evidence="20" id="KW-0472">Membrane</keyword>
<dbReference type="UniPathway" id="UPA00256"/>
<dbReference type="Pfam" id="PF06350">
    <property type="entry name" value="HSL_N"/>
    <property type="match status" value="2"/>
</dbReference>
<evidence type="ECO:0000256" key="37">
    <source>
        <dbReference type="ARBA" id="ARBA00049208"/>
    </source>
</evidence>
<dbReference type="AlphaFoldDB" id="A0A813M8A6"/>
<dbReference type="OrthoDB" id="408631at2759"/>
<evidence type="ECO:0000259" key="41">
    <source>
        <dbReference type="Pfam" id="PF06350"/>
    </source>
</evidence>
<evidence type="ECO:0000256" key="36">
    <source>
        <dbReference type="ARBA" id="ARBA00049143"/>
    </source>
</evidence>
<dbReference type="PROSITE" id="PS01173">
    <property type="entry name" value="LIPASE_GDXG_HIS"/>
    <property type="match status" value="1"/>
</dbReference>
<evidence type="ECO:0000256" key="23">
    <source>
        <dbReference type="ARBA" id="ARBA00023406"/>
    </source>
</evidence>
<dbReference type="GO" id="GO:0019433">
    <property type="term" value="P:triglyceride catabolic process"/>
    <property type="evidence" value="ECO:0007669"/>
    <property type="project" value="UniProtKB-UniPathway"/>
</dbReference>
<comment type="catalytic activity">
    <reaction evidence="30">
        <text>cholesteryl (9Z-octadecenoate) + H2O = cholesterol + (9Z)-octadecenoate + H(+)</text>
        <dbReference type="Rhea" id="RHEA:33875"/>
        <dbReference type="ChEBI" id="CHEBI:15377"/>
        <dbReference type="ChEBI" id="CHEBI:15378"/>
        <dbReference type="ChEBI" id="CHEBI:16113"/>
        <dbReference type="ChEBI" id="CHEBI:30823"/>
        <dbReference type="ChEBI" id="CHEBI:46898"/>
    </reaction>
    <physiologicalReaction direction="left-to-right" evidence="30">
        <dbReference type="Rhea" id="RHEA:33876"/>
    </physiologicalReaction>
</comment>
<feature type="domain" description="Alpha/beta hydrolase fold-3" evidence="42">
    <location>
        <begin position="600"/>
        <end position="753"/>
    </location>
</feature>
<evidence type="ECO:0000256" key="13">
    <source>
        <dbReference type="ARBA" id="ARBA00022475"/>
    </source>
</evidence>
<keyword evidence="18" id="KW-0442">Lipid degradation</keyword>
<comment type="similarity">
    <text evidence="9">Belongs to the 'GDXG' lipolytic enzyme family.</text>
</comment>
<comment type="catalytic activity">
    <reaction evidence="39">
        <text>2-(9Z-octadecenoyl)-glycerol + H2O = glycerol + (9Z)-octadecenoate + H(+)</text>
        <dbReference type="Rhea" id="RHEA:38491"/>
        <dbReference type="ChEBI" id="CHEBI:15377"/>
        <dbReference type="ChEBI" id="CHEBI:15378"/>
        <dbReference type="ChEBI" id="CHEBI:17754"/>
        <dbReference type="ChEBI" id="CHEBI:30823"/>
        <dbReference type="ChEBI" id="CHEBI:73990"/>
    </reaction>
    <physiologicalReaction direction="left-to-right" evidence="39">
        <dbReference type="Rhea" id="RHEA:38492"/>
    </physiologicalReaction>
</comment>
<evidence type="ECO:0000256" key="16">
    <source>
        <dbReference type="ARBA" id="ARBA00022677"/>
    </source>
</evidence>
<evidence type="ECO:0000256" key="6">
    <source>
        <dbReference type="ARBA" id="ARBA00004514"/>
    </source>
</evidence>
<evidence type="ECO:0000256" key="24">
    <source>
        <dbReference type="ARBA" id="ARBA00030031"/>
    </source>
</evidence>
<keyword evidence="16" id="KW-0551">Lipid droplet</keyword>
<evidence type="ECO:0000256" key="10">
    <source>
        <dbReference type="ARBA" id="ARBA00013088"/>
    </source>
</evidence>
<keyword evidence="17" id="KW-0378">Hydrolase</keyword>
<evidence type="ECO:0000256" key="5">
    <source>
        <dbReference type="ARBA" id="ARBA00004502"/>
    </source>
</evidence>
<evidence type="ECO:0000256" key="15">
    <source>
        <dbReference type="ARBA" id="ARBA00022548"/>
    </source>
</evidence>
<comment type="catalytic activity">
    <reaction evidence="27">
        <text>1-(9Z-octadecenoyl)-glycerol + H2O = glycerol + (9Z)-octadecenoate + H(+)</text>
        <dbReference type="Rhea" id="RHEA:38487"/>
        <dbReference type="ChEBI" id="CHEBI:15377"/>
        <dbReference type="ChEBI" id="CHEBI:15378"/>
        <dbReference type="ChEBI" id="CHEBI:17754"/>
        <dbReference type="ChEBI" id="CHEBI:30823"/>
        <dbReference type="ChEBI" id="CHEBI:75342"/>
    </reaction>
    <physiologicalReaction direction="left-to-right" evidence="27">
        <dbReference type="Rhea" id="RHEA:38488"/>
    </physiologicalReaction>
</comment>
<evidence type="ECO:0000256" key="9">
    <source>
        <dbReference type="ARBA" id="ARBA00010515"/>
    </source>
</evidence>
<comment type="catalytic activity">
    <reaction evidence="36">
        <text>2,3-di-(9Z)-octadecenoyl-sn-glycerol + H2O = 2-(9Z-octadecenoyl)-glycerol + (9Z)-octadecenoate + H(+)</text>
        <dbReference type="Rhea" id="RHEA:38383"/>
        <dbReference type="ChEBI" id="CHEBI:15377"/>
        <dbReference type="ChEBI" id="CHEBI:15378"/>
        <dbReference type="ChEBI" id="CHEBI:30823"/>
        <dbReference type="ChEBI" id="CHEBI:73990"/>
        <dbReference type="ChEBI" id="CHEBI:75824"/>
    </reaction>
    <physiologicalReaction direction="left-to-right" evidence="36">
        <dbReference type="Rhea" id="RHEA:38384"/>
    </physiologicalReaction>
</comment>
<feature type="domain" description="Hormone-sensitive lipase N-terminal" evidence="41">
    <location>
        <begin position="435"/>
        <end position="571"/>
    </location>
</feature>
<dbReference type="GO" id="GO:0005829">
    <property type="term" value="C:cytosol"/>
    <property type="evidence" value="ECO:0007669"/>
    <property type="project" value="UniProtKB-SubCell"/>
</dbReference>
<protein>
    <recommendedName>
        <fullName evidence="12">Hormone-sensitive lipase</fullName>
        <ecNumber evidence="11">3.1.1.23</ecNumber>
        <ecNumber evidence="10">3.1.1.79</ecNumber>
    </recommendedName>
    <alternativeName>
        <fullName evidence="25">Monoacylglycerol lipase LIPE</fullName>
    </alternativeName>
    <alternativeName>
        <fullName evidence="24">Retinyl ester hydrolase</fullName>
    </alternativeName>
</protein>
<evidence type="ECO:0000256" key="32">
    <source>
        <dbReference type="ARBA" id="ARBA00048386"/>
    </source>
</evidence>
<evidence type="ECO:0000256" key="1">
    <source>
        <dbReference type="ARBA" id="ARBA00000803"/>
    </source>
</evidence>
<comment type="subcellular location">
    <subcellularLocation>
        <location evidence="3">Cell membrane</location>
    </subcellularLocation>
    <subcellularLocation>
        <location evidence="6">Cytoplasm</location>
        <location evidence="6">Cytosol</location>
    </subcellularLocation>
    <subcellularLocation>
        <location evidence="5">Lipid droplet</location>
    </subcellularLocation>
    <subcellularLocation>
        <location evidence="4">Membrane</location>
        <location evidence="4">Caveola</location>
    </subcellularLocation>
</comment>
<dbReference type="PANTHER" id="PTHR23025">
    <property type="entry name" value="TRIACYLGLYCEROL LIPASE"/>
    <property type="match status" value="1"/>
</dbReference>
<dbReference type="GO" id="GO:0004771">
    <property type="term" value="F:sterol ester esterase activity"/>
    <property type="evidence" value="ECO:0007669"/>
    <property type="project" value="TreeGrafter"/>
</dbReference>
<proteinExistence type="inferred from homology"/>
<evidence type="ECO:0000256" key="25">
    <source>
        <dbReference type="ARBA" id="ARBA00031112"/>
    </source>
</evidence>
<evidence type="ECO:0000256" key="27">
    <source>
        <dbReference type="ARBA" id="ARBA00047438"/>
    </source>
</evidence>
<keyword evidence="22" id="KW-0753">Steroid metabolism</keyword>
<comment type="catalytic activity">
    <reaction evidence="35">
        <text>all-trans-retinyl hexadecanoate + H2O = all-trans-retinol + hexadecanoate + H(+)</text>
        <dbReference type="Rhea" id="RHEA:13933"/>
        <dbReference type="ChEBI" id="CHEBI:7896"/>
        <dbReference type="ChEBI" id="CHEBI:15377"/>
        <dbReference type="ChEBI" id="CHEBI:15378"/>
        <dbReference type="ChEBI" id="CHEBI:17336"/>
        <dbReference type="ChEBI" id="CHEBI:17616"/>
    </reaction>
    <physiologicalReaction direction="left-to-right" evidence="35">
        <dbReference type="Rhea" id="RHEA:13934"/>
    </physiologicalReaction>
</comment>
<evidence type="ECO:0000256" key="8">
    <source>
        <dbReference type="ARBA" id="ARBA00005189"/>
    </source>
</evidence>
<comment type="catalytic activity">
    <reaction evidence="40">
        <text>1,2-di-(9Z-octadecenoyl)-sn-glycerol + H2O = (9Z-octadecenoyl)-glycerol + (9Z)-octadecenoate + H(+)</text>
        <dbReference type="Rhea" id="RHEA:39935"/>
        <dbReference type="ChEBI" id="CHEBI:15377"/>
        <dbReference type="ChEBI" id="CHEBI:15378"/>
        <dbReference type="ChEBI" id="CHEBI:30823"/>
        <dbReference type="ChEBI" id="CHEBI:52333"/>
        <dbReference type="ChEBI" id="CHEBI:75937"/>
    </reaction>
    <physiologicalReaction direction="left-to-right" evidence="40">
        <dbReference type="Rhea" id="RHEA:39936"/>
    </physiologicalReaction>
</comment>
<evidence type="ECO:0000256" key="21">
    <source>
        <dbReference type="ARBA" id="ARBA00023166"/>
    </source>
</evidence>
<dbReference type="InterPro" id="IPR002168">
    <property type="entry name" value="Lipase_GDXG_HIS_AS"/>
</dbReference>
<comment type="pathway">
    <text evidence="7">Glycerolipid metabolism; triacylglycerol degradation.</text>
</comment>
<keyword evidence="13" id="KW-1003">Cell membrane</keyword>
<evidence type="ECO:0000256" key="30">
    <source>
        <dbReference type="ARBA" id="ARBA00047653"/>
    </source>
</evidence>
<evidence type="ECO:0000259" key="42">
    <source>
        <dbReference type="Pfam" id="PF07859"/>
    </source>
</evidence>
<evidence type="ECO:0000256" key="29">
    <source>
        <dbReference type="ARBA" id="ARBA00047476"/>
    </source>
</evidence>
<evidence type="ECO:0000256" key="22">
    <source>
        <dbReference type="ARBA" id="ARBA00023221"/>
    </source>
</evidence>
<comment type="catalytic activity">
    <reaction evidence="2">
        <text>Hydrolyzes glycerol monoesters of long-chain fatty acids.</text>
        <dbReference type="EC" id="3.1.1.23"/>
    </reaction>
</comment>
<evidence type="ECO:0000256" key="38">
    <source>
        <dbReference type="ARBA" id="ARBA00049372"/>
    </source>
</evidence>
<dbReference type="InterPro" id="IPR029058">
    <property type="entry name" value="AB_hydrolase_fold"/>
</dbReference>
<dbReference type="GO" id="GO:0005901">
    <property type="term" value="C:caveola"/>
    <property type="evidence" value="ECO:0007669"/>
    <property type="project" value="UniProtKB-SubCell"/>
</dbReference>
<dbReference type="Proteomes" id="UP000663879">
    <property type="component" value="Unassembled WGS sequence"/>
</dbReference>
<comment type="catalytic activity">
    <reaction evidence="33">
        <text>1,2-di-(9Z-octadecenoyl)-glycerol + (9Z)-octadecenoate + H(+) = 1,2,3-tri-(9Z-octadecenoyl)-glycerol + H2O</text>
        <dbReference type="Rhea" id="RHEA:38379"/>
        <dbReference type="ChEBI" id="CHEBI:15377"/>
        <dbReference type="ChEBI" id="CHEBI:15378"/>
        <dbReference type="ChEBI" id="CHEBI:30823"/>
        <dbReference type="ChEBI" id="CHEBI:52323"/>
        <dbReference type="ChEBI" id="CHEBI:53753"/>
    </reaction>
    <physiologicalReaction direction="right-to-left" evidence="33">
        <dbReference type="Rhea" id="RHEA:38381"/>
    </physiologicalReaction>
</comment>
<comment type="catalytic activity">
    <reaction evidence="38">
        <text>1,3-di-(9Z-octadecenoyl)-glycerol + H2O = 1-(9Z-octadecenoyl)-glycerol + (9Z)-octadecenoate + H(+)</text>
        <dbReference type="Rhea" id="RHEA:39939"/>
        <dbReference type="ChEBI" id="CHEBI:15377"/>
        <dbReference type="ChEBI" id="CHEBI:15378"/>
        <dbReference type="ChEBI" id="CHEBI:30823"/>
        <dbReference type="ChEBI" id="CHEBI:75342"/>
        <dbReference type="ChEBI" id="CHEBI:75735"/>
    </reaction>
    <physiologicalReaction direction="left-to-right" evidence="38">
        <dbReference type="Rhea" id="RHEA:39940"/>
    </physiologicalReaction>
</comment>
<evidence type="ECO:0000256" key="26">
    <source>
        <dbReference type="ARBA" id="ARBA00046695"/>
    </source>
</evidence>
<dbReference type="EMBL" id="CAJNOC010000049">
    <property type="protein sequence ID" value="CAF0709868.1"/>
    <property type="molecule type" value="Genomic_DNA"/>
</dbReference>
<comment type="catalytic activity">
    <reaction evidence="32">
        <text>1,2,3-tri-(9Z-octadecenoyl)-glycerol + H2O = di-(9Z)-octadecenoylglycerol + (9Z)-octadecenoate + H(+)</text>
        <dbReference type="Rhea" id="RHEA:38575"/>
        <dbReference type="ChEBI" id="CHEBI:15377"/>
        <dbReference type="ChEBI" id="CHEBI:15378"/>
        <dbReference type="ChEBI" id="CHEBI:30823"/>
        <dbReference type="ChEBI" id="CHEBI:53753"/>
        <dbReference type="ChEBI" id="CHEBI:75945"/>
    </reaction>
    <physiologicalReaction direction="left-to-right" evidence="32">
        <dbReference type="Rhea" id="RHEA:38576"/>
    </physiologicalReaction>
</comment>
<evidence type="ECO:0000256" key="14">
    <source>
        <dbReference type="ARBA" id="ARBA00022490"/>
    </source>
</evidence>
<comment type="catalytic activity">
    <reaction evidence="1">
        <text>a triacylglycerol + H2O = a diacylglycerol + a fatty acid + H(+)</text>
        <dbReference type="Rhea" id="RHEA:12044"/>
        <dbReference type="ChEBI" id="CHEBI:15377"/>
        <dbReference type="ChEBI" id="CHEBI:15378"/>
        <dbReference type="ChEBI" id="CHEBI:17855"/>
        <dbReference type="ChEBI" id="CHEBI:18035"/>
        <dbReference type="ChEBI" id="CHEBI:28868"/>
        <dbReference type="EC" id="3.1.1.79"/>
    </reaction>
</comment>
<evidence type="ECO:0000256" key="40">
    <source>
        <dbReference type="ARBA" id="ARBA00049519"/>
    </source>
</evidence>
<dbReference type="InterPro" id="IPR010468">
    <property type="entry name" value="HSL_N"/>
</dbReference>
<evidence type="ECO:0000256" key="20">
    <source>
        <dbReference type="ARBA" id="ARBA00023136"/>
    </source>
</evidence>
<evidence type="ECO:0000256" key="2">
    <source>
        <dbReference type="ARBA" id="ARBA00001613"/>
    </source>
</evidence>
<evidence type="ECO:0000256" key="35">
    <source>
        <dbReference type="ARBA" id="ARBA00049053"/>
    </source>
</evidence>
<evidence type="ECO:0000313" key="43">
    <source>
        <dbReference type="EMBL" id="CAF0709868.1"/>
    </source>
</evidence>
<evidence type="ECO:0000256" key="33">
    <source>
        <dbReference type="ARBA" id="ARBA00048657"/>
    </source>
</evidence>
<dbReference type="PANTHER" id="PTHR23025:SF3">
    <property type="entry name" value="HORMONE-SENSITIVE LIPASE"/>
    <property type="match status" value="1"/>
</dbReference>
<comment type="catalytic activity">
    <reaction evidence="23">
        <text>1-O-hexadecyl-2-acetyl-sn-glycerol + H2O = 1-O-hexadecyl-sn-glycerol + acetate + H(+)</text>
        <dbReference type="Rhea" id="RHEA:38563"/>
        <dbReference type="ChEBI" id="CHEBI:15377"/>
        <dbReference type="ChEBI" id="CHEBI:15378"/>
        <dbReference type="ChEBI" id="CHEBI:30089"/>
        <dbReference type="ChEBI" id="CHEBI:34115"/>
        <dbReference type="ChEBI" id="CHEBI:75936"/>
    </reaction>
    <physiologicalReaction direction="left-to-right" evidence="23">
        <dbReference type="Rhea" id="RHEA:38564"/>
    </physiologicalReaction>
</comment>
<keyword evidence="21" id="KW-1207">Sterol metabolism</keyword>
<evidence type="ECO:0000256" key="11">
    <source>
        <dbReference type="ARBA" id="ARBA00013254"/>
    </source>
</evidence>
<keyword evidence="14" id="KW-0963">Cytoplasm</keyword>
<comment type="catalytic activity">
    <reaction evidence="34">
        <text>1,2-di-(9Z-octadecenoyl)-glycerol + H2O = (9Z-octadecenoyl)-glycerol + (9Z)-octadecenoate + H(+)</text>
        <dbReference type="Rhea" id="RHEA:38455"/>
        <dbReference type="ChEBI" id="CHEBI:15377"/>
        <dbReference type="ChEBI" id="CHEBI:15378"/>
        <dbReference type="ChEBI" id="CHEBI:30823"/>
        <dbReference type="ChEBI" id="CHEBI:52323"/>
        <dbReference type="ChEBI" id="CHEBI:75937"/>
    </reaction>
    <physiologicalReaction direction="left-to-right" evidence="34">
        <dbReference type="Rhea" id="RHEA:38456"/>
    </physiologicalReaction>
</comment>
<sequence>MKLVFKNINKRFLSKKSNQIIESSAKNKPEKQLIKSKYSISAMDAFKNLKNYINPNLQDQEMSPESPRTDNELKTRIHKSFNDSTKRISTLLKFRSVSVKTDVTEISNTPAPTIHKRVFRPKFLRSKSFHMGKKNPNDSNIINVTNQSEQEAERENLFKEITSNLEELQKHFSQSLDETLLTPNFNFMETTDQSAQTYFKLTSHAKTLFDKCLILHKQIEENLDKFDIDPNIKANGFRSLLKVFESSCYRLLTVLNDLNEKKNKFYFQLKLNNSNLPSSFLNSNLIRDLQTWVRLMEKLEIFLETGLEMQKLNLKEYEEKNNKNLEDEIIPIKDANDGPSLFVHLNQKNLKSIENKLFNLASIHQEAFFGRACGFQFCDSLQRPMTGCAIALASYNDGFEAFSNKENTIQTVATLNGPPTLKRVASTGNTSNLTGYGSFTNSIGKAAMSVYSSTKYIMDPELRAKKLSHIMRKANVEFCKAFWQLTETSIVQMGSNLVTPTLPVNLIKKINLANPLRLPKVKQTSKLFDPNSPTNIEQETEFVEISPPNNVIPDDYIRIRILSNEIRQGMQDLDKIQSNETSIPFFNNQINFKPPSRNLILHVHGGGFIAHSSKSHEIYLKPWCKELKVPIVSVDYSLAPEHAFPRASEECFYVYAWCLKNKELLGWTGENIICVGDSAGGVLVTNIVQRAINNEIRVPDGLVPIYAPFLLTYSLSPSRLLSVMDPLLNLGILWRCLAAYSGIDFNLETERYKQMLDLSNTDKKLISEANIKFSRSESFHDINKENDQNEKIISESQNEERIDLAESQPEYESDKLLTKEELLHYYTFMGESIFLIDKLRSHKVPYDQYMSPMLSSDTVLSKFPRTCLISACLDPLHDDSCEFKKRLDSLKVSCDIDVLEGGCNDPFLDDSLEMYRRLIKLNVKTDLLVVDNGSPHGFLNMQSLAIETHEAYEEVLEYLRNLFIELDMEKHTDEDINR</sequence>
<evidence type="ECO:0000256" key="7">
    <source>
        <dbReference type="ARBA" id="ARBA00004879"/>
    </source>
</evidence>
<evidence type="ECO:0000256" key="19">
    <source>
        <dbReference type="ARBA" id="ARBA00023098"/>
    </source>
</evidence>
<dbReference type="GO" id="GO:0008203">
    <property type="term" value="P:cholesterol metabolic process"/>
    <property type="evidence" value="ECO:0007669"/>
    <property type="project" value="UniProtKB-KW"/>
</dbReference>
<dbReference type="GO" id="GO:0047372">
    <property type="term" value="F:monoacylglycerol lipase activity"/>
    <property type="evidence" value="ECO:0007669"/>
    <property type="project" value="UniProtKB-EC"/>
</dbReference>
<reference evidence="43" key="1">
    <citation type="submission" date="2021-02" db="EMBL/GenBank/DDBJ databases">
        <authorList>
            <person name="Nowell W R."/>
        </authorList>
    </citation>
    <scope>NUCLEOTIDE SEQUENCE</scope>
    <source>
        <strain evidence="43">Ploen Becks lab</strain>
    </source>
</reference>
<dbReference type="GO" id="GO:0005811">
    <property type="term" value="C:lipid droplet"/>
    <property type="evidence" value="ECO:0007669"/>
    <property type="project" value="UniProtKB-SubCell"/>
</dbReference>
<evidence type="ECO:0000256" key="31">
    <source>
        <dbReference type="ARBA" id="ARBA00047674"/>
    </source>
</evidence>
<dbReference type="SUPFAM" id="SSF53474">
    <property type="entry name" value="alpha/beta-Hydrolases"/>
    <property type="match status" value="2"/>
</dbReference>